<reference evidence="1 2" key="1">
    <citation type="submission" date="2018-05" db="EMBL/GenBank/DDBJ databases">
        <title>A metagenomic window into the 2 km-deep terrestrial subsurface aquifer revealed taxonomically and functionally diverse microbial community comprising novel uncultured bacterial lineages.</title>
        <authorList>
            <person name="Kadnikov V.V."/>
            <person name="Mardanov A.V."/>
            <person name="Beletsky A.V."/>
            <person name="Banks D."/>
            <person name="Pimenov N.V."/>
            <person name="Frank Y.A."/>
            <person name="Karnachuk O.V."/>
            <person name="Ravin N.V."/>
        </authorList>
    </citation>
    <scope>NUCLEOTIDE SEQUENCE [LARGE SCALE GENOMIC DNA]</scope>
    <source>
        <strain evidence="1">BY5</strain>
    </source>
</reference>
<dbReference type="Gene3D" id="3.30.160.250">
    <property type="match status" value="1"/>
</dbReference>
<dbReference type="Proteomes" id="UP000252355">
    <property type="component" value="Unassembled WGS sequence"/>
</dbReference>
<dbReference type="InterPro" id="IPR035069">
    <property type="entry name" value="TTHA1013/TTHA0281-like"/>
</dbReference>
<accession>A0A367ZKQ8</accession>
<sequence>MQARYVYWQEGAYWLGYFEEYPDYLTQGRSLDELKENLRDLFKDLTSGEIPSVRRKATLKVA</sequence>
<evidence type="ECO:0000313" key="1">
    <source>
        <dbReference type="EMBL" id="RCK78630.1"/>
    </source>
</evidence>
<name>A0A367ZKQ8_9BACT</name>
<gene>
    <name evidence="1" type="ORF">OZSIB_1157</name>
</gene>
<dbReference type="AlphaFoldDB" id="A0A367ZKQ8"/>
<proteinExistence type="predicted"/>
<dbReference type="SUPFAM" id="SSF143100">
    <property type="entry name" value="TTHA1013/TTHA0281-like"/>
    <property type="match status" value="1"/>
</dbReference>
<evidence type="ECO:0000313" key="2">
    <source>
        <dbReference type="Proteomes" id="UP000252355"/>
    </source>
</evidence>
<organism evidence="1 2">
    <name type="scientific">Candidatus Ozemobacter sibiricus</name>
    <dbReference type="NCBI Taxonomy" id="2268124"/>
    <lineage>
        <taxon>Bacteria</taxon>
        <taxon>Candidatus Ozemobacteria</taxon>
        <taxon>Candidatus Ozemobacterales</taxon>
        <taxon>Candidatus Ozemobacteraceae</taxon>
        <taxon>Candidatus Ozemobacter</taxon>
    </lineage>
</organism>
<comment type="caution">
    <text evidence="1">The sequence shown here is derived from an EMBL/GenBank/DDBJ whole genome shotgun (WGS) entry which is preliminary data.</text>
</comment>
<protein>
    <recommendedName>
        <fullName evidence="3">Type II toxin-antitoxin system HicB family antitoxin</fullName>
    </recommendedName>
</protein>
<dbReference type="EMBL" id="QOQW01000020">
    <property type="protein sequence ID" value="RCK78630.1"/>
    <property type="molecule type" value="Genomic_DNA"/>
</dbReference>
<evidence type="ECO:0008006" key="3">
    <source>
        <dbReference type="Google" id="ProtNLM"/>
    </source>
</evidence>